<comment type="caution">
    <text evidence="2">The sequence shown here is derived from an EMBL/GenBank/DDBJ whole genome shotgun (WGS) entry which is preliminary data.</text>
</comment>
<feature type="region of interest" description="Disordered" evidence="1">
    <location>
        <begin position="162"/>
        <end position="205"/>
    </location>
</feature>
<evidence type="ECO:0000256" key="1">
    <source>
        <dbReference type="SAM" id="MobiDB-lite"/>
    </source>
</evidence>
<gene>
    <name evidence="2" type="ORF">RDB_LOCUS35557</name>
</gene>
<name>A0A8H2XNC3_9AGAM</name>
<evidence type="ECO:0000313" key="2">
    <source>
        <dbReference type="EMBL" id="CAE6431035.1"/>
    </source>
</evidence>
<dbReference type="OrthoDB" id="2019572at2759"/>
<dbReference type="Proteomes" id="UP000663888">
    <property type="component" value="Unassembled WGS sequence"/>
</dbReference>
<dbReference type="Pfam" id="PF11951">
    <property type="entry name" value="Fungal_trans_2"/>
    <property type="match status" value="1"/>
</dbReference>
<dbReference type="AlphaFoldDB" id="A0A8H2XNC3"/>
<proteinExistence type="predicted"/>
<dbReference type="EMBL" id="CAJMWX010000801">
    <property type="protein sequence ID" value="CAE6431035.1"/>
    <property type="molecule type" value="Genomic_DNA"/>
</dbReference>
<feature type="region of interest" description="Disordered" evidence="1">
    <location>
        <begin position="1"/>
        <end position="117"/>
    </location>
</feature>
<feature type="region of interest" description="Disordered" evidence="1">
    <location>
        <begin position="294"/>
        <end position="320"/>
    </location>
</feature>
<dbReference type="InterPro" id="IPR021858">
    <property type="entry name" value="Fun_TF"/>
</dbReference>
<evidence type="ECO:0000313" key="3">
    <source>
        <dbReference type="Proteomes" id="UP000663888"/>
    </source>
</evidence>
<feature type="compositionally biased region" description="Polar residues" evidence="1">
    <location>
        <begin position="301"/>
        <end position="317"/>
    </location>
</feature>
<reference evidence="2" key="1">
    <citation type="submission" date="2021-01" db="EMBL/GenBank/DDBJ databases">
        <authorList>
            <person name="Kaushik A."/>
        </authorList>
    </citation>
    <scope>NUCLEOTIDE SEQUENCE</scope>
    <source>
        <strain evidence="2">AG4-R118</strain>
    </source>
</reference>
<sequence length="724" mass="80051">MASAPLPTVNQSFYQHHSPEEPGAHSESHRSVPFSSDLTVQSPTSASTNVPPGLTRNQASLREPKECSSESLGLALGSRREPTTLPTIPSAYQAYEGKSDMPPGPFRSRSDTPKGPVVPLQAISATTRDRLNYDNVNTERDARSNTTYTDCQLLLGSLPSGGPYVRTEGPEASNSPLPPSRFLGNLQEVDHPHTDPASVPEGSVGQVNRLPYSIRPSNAFLSNHVSRPPSYDLVQARPSTIHIGSNNPYTLPQNFPQLTSGQASLYYSLISLAGSHETSPTVTPHRATSRLTALQGPNCATPDSSRDQGNNGNNGSMRNEDNIEDIKQTLYAAIAPDTNTEANALPFVLQGYLQWLDIMVLDPKHVAQVIRGGVITLFSSSQHTRTRVILLSNVFRALTKSRVLNSESMLVLSYLRVHTQQILAHFTSTKPAPLREADMTSARKSIEIVMEVILLHRFGGSMSTIVELMEAASPVFRRACPEPLGQPVNLSKLLLSPSIDLPHYAKNDIILATFLARRMFLRYYIVYTPETNEQFAEPQAGLRWLHGIPDQFIILLAWINTLHEDLGSNVDPLIVSQIEVEAERVKVTPNISDDPAQTVRKLAVQECWRLVVCIHLYVTLQGAHASHPSVVKYVKRFMRFFKGIKAADTFLSLPVIFIGTFVSREQDRDLLFRRLTAMQGCAMPSYAEHGCLMVLCDVWKRTEQERRPATRADLRISCQTILGV</sequence>
<protein>
    <submittedName>
        <fullName evidence="2">Uncharacterized protein</fullName>
    </submittedName>
</protein>
<accession>A0A8H2XNC3</accession>
<organism evidence="2 3">
    <name type="scientific">Rhizoctonia solani</name>
    <dbReference type="NCBI Taxonomy" id="456999"/>
    <lineage>
        <taxon>Eukaryota</taxon>
        <taxon>Fungi</taxon>
        <taxon>Dikarya</taxon>
        <taxon>Basidiomycota</taxon>
        <taxon>Agaricomycotina</taxon>
        <taxon>Agaricomycetes</taxon>
        <taxon>Cantharellales</taxon>
        <taxon>Ceratobasidiaceae</taxon>
        <taxon>Rhizoctonia</taxon>
    </lineage>
</organism>
<feature type="compositionally biased region" description="Polar residues" evidence="1">
    <location>
        <begin position="33"/>
        <end position="60"/>
    </location>
</feature>
<feature type="compositionally biased region" description="Basic and acidic residues" evidence="1">
    <location>
        <begin position="17"/>
        <end position="30"/>
    </location>
</feature>